<evidence type="ECO:0000256" key="4">
    <source>
        <dbReference type="ARBA" id="ARBA00022692"/>
    </source>
</evidence>
<evidence type="ECO:0000313" key="14">
    <source>
        <dbReference type="EMBL" id="APY01278.1"/>
    </source>
</evidence>
<proteinExistence type="inferred from homology"/>
<organism evidence="14 15">
    <name type="scientific">Lacinutrix venerupis</name>
    <dbReference type="NCBI Taxonomy" id="1486034"/>
    <lineage>
        <taxon>Bacteria</taxon>
        <taxon>Pseudomonadati</taxon>
        <taxon>Bacteroidota</taxon>
        <taxon>Flavobacteriia</taxon>
        <taxon>Flavobacteriales</taxon>
        <taxon>Flavobacteriaceae</taxon>
        <taxon>Lacinutrix</taxon>
    </lineage>
</organism>
<accession>A0AAC9LPC9</accession>
<dbReference type="Gene3D" id="3.10.50.40">
    <property type="match status" value="1"/>
</dbReference>
<dbReference type="Pfam" id="PF13616">
    <property type="entry name" value="Rotamase_3"/>
    <property type="match status" value="1"/>
</dbReference>
<dbReference type="GO" id="GO:0003755">
    <property type="term" value="F:peptidyl-prolyl cis-trans isomerase activity"/>
    <property type="evidence" value="ECO:0007669"/>
    <property type="project" value="UniProtKB-KW"/>
</dbReference>
<dbReference type="InterPro" id="IPR052029">
    <property type="entry name" value="PpiD_chaperone"/>
</dbReference>
<keyword evidence="15" id="KW-1185">Reference proteome</keyword>
<dbReference type="SUPFAM" id="SSF54534">
    <property type="entry name" value="FKBP-like"/>
    <property type="match status" value="1"/>
</dbReference>
<dbReference type="EMBL" id="CP019352">
    <property type="protein sequence ID" value="APY01278.1"/>
    <property type="molecule type" value="Genomic_DNA"/>
</dbReference>
<evidence type="ECO:0000256" key="3">
    <source>
        <dbReference type="ARBA" id="ARBA00022519"/>
    </source>
</evidence>
<dbReference type="InterPro" id="IPR027304">
    <property type="entry name" value="Trigger_fact/SurA_dom_sf"/>
</dbReference>
<dbReference type="RefSeq" id="WP_076734181.1">
    <property type="nucleotide sequence ID" value="NZ_CP019352.1"/>
</dbReference>
<evidence type="ECO:0000256" key="1">
    <source>
        <dbReference type="ARBA" id="ARBA00004382"/>
    </source>
</evidence>
<evidence type="ECO:0000313" key="15">
    <source>
        <dbReference type="Proteomes" id="UP000187506"/>
    </source>
</evidence>
<dbReference type="InterPro" id="IPR046357">
    <property type="entry name" value="PPIase_dom_sf"/>
</dbReference>
<sequence length="714" mass="79088">MAILNKIRQKTVVLILVIALALFAFILSSLFDNKDALFNKSPDVVATINGKDISRQEFMAQVEARNNPNATQSQIMNQVYEAEVRKSVMEDQYNQLGLTVGREQMRDLLSTTYGNSPQFLNADGVYDESLLNQYILDLKNSPNQDFYNRWVQGEESIASGALQQNYINMIKAASNATLAEGELEHKLQSDLVDIKYVSVPYATIPDSTVEVTKSEIKAYVSKNKNKYEVEASRNIQYVKFDNVASLEDENTFQNELISFIKGGEVYNETTKQTDKVPGFLNMNEEEAITLVNAESDAALKFQDKFVYASAFPNGVKDSISKLNIGAVYGPYKDGGAFKITKLLDRKVLADSVQSSHILIPYVGSQAATAETVKTKEQAKISADSILKLVKNNKTKYAEIANEINTDGSKGKDGSIGWFRLTNYNPASFDPDFANFLFFNDAGSIDVVETKFGYHIIRIDDKKNEDTAYKVATIERTIEPSVDTENAVFRAATNFEVAVNDKDFQAVAKENNLAVNPVSTIKELDESIPGVGPLRTLVRWTFEDDAKVGDTKRFETTNGYIVAQITEKNEAGLMNVEDASVTALPEIRKEKKAKLIKDRVSARTLADFAAAENQQVKTGLAINMKNPTISGAGLEPIVVGHAFGLEEGQTSRLIAGEKGVYMVEVTKKTDAVSLENYQSFANQVAAEKTNAINTRLYNALKESAEIEDYRAKTIQ</sequence>
<dbReference type="Pfam" id="PF13623">
    <property type="entry name" value="SurA_N_2"/>
    <property type="match status" value="1"/>
</dbReference>
<evidence type="ECO:0000256" key="8">
    <source>
        <dbReference type="ARBA" id="ARBA00038408"/>
    </source>
</evidence>
<evidence type="ECO:0000256" key="6">
    <source>
        <dbReference type="ARBA" id="ARBA00023136"/>
    </source>
</evidence>
<keyword evidence="4 12" id="KW-0812">Transmembrane</keyword>
<keyword evidence="6 12" id="KW-0472">Membrane</keyword>
<keyword evidence="11 14" id="KW-0413">Isomerase</keyword>
<dbReference type="AlphaFoldDB" id="A0AAC9LPC9"/>
<evidence type="ECO:0000256" key="5">
    <source>
        <dbReference type="ARBA" id="ARBA00022989"/>
    </source>
</evidence>
<evidence type="ECO:0000256" key="11">
    <source>
        <dbReference type="PROSITE-ProRule" id="PRU00278"/>
    </source>
</evidence>
<evidence type="ECO:0000256" key="2">
    <source>
        <dbReference type="ARBA" id="ARBA00022475"/>
    </source>
</evidence>
<feature type="transmembrane region" description="Helical" evidence="12">
    <location>
        <begin position="12"/>
        <end position="31"/>
    </location>
</feature>
<dbReference type="GO" id="GO:0005886">
    <property type="term" value="C:plasma membrane"/>
    <property type="evidence" value="ECO:0007669"/>
    <property type="project" value="UniProtKB-SubCell"/>
</dbReference>
<comment type="subcellular location">
    <subcellularLocation>
        <location evidence="1">Cell inner membrane</location>
        <topology evidence="1">Single-pass type II membrane protein</topology>
        <orientation evidence="1">Periplasmic side</orientation>
    </subcellularLocation>
</comment>
<keyword evidence="5 12" id="KW-1133">Transmembrane helix</keyword>
<evidence type="ECO:0000256" key="7">
    <source>
        <dbReference type="ARBA" id="ARBA00023186"/>
    </source>
</evidence>
<dbReference type="PROSITE" id="PS50198">
    <property type="entry name" value="PPIC_PPIASE_2"/>
    <property type="match status" value="1"/>
</dbReference>
<dbReference type="InterPro" id="IPR000297">
    <property type="entry name" value="PPIase_PpiC"/>
</dbReference>
<protein>
    <recommendedName>
        <fullName evidence="9">Periplasmic chaperone PpiD</fullName>
    </recommendedName>
    <alternativeName>
        <fullName evidence="10">Periplasmic folding chaperone</fullName>
    </alternativeName>
</protein>
<gene>
    <name evidence="14" type="ORF">BWR22_13500</name>
</gene>
<dbReference type="PANTHER" id="PTHR47529:SF1">
    <property type="entry name" value="PERIPLASMIC CHAPERONE PPID"/>
    <property type="match status" value="1"/>
</dbReference>
<dbReference type="KEGG" id="lvn:BWR22_13500"/>
<reference evidence="14 15" key="1">
    <citation type="submission" date="2017-01" db="EMBL/GenBank/DDBJ databases">
        <title>Complete genome of Lacinutrix venerupis DOK2-8 isolated from seawater in Dokdo.</title>
        <authorList>
            <person name="Chi W.-J."/>
            <person name="Kim J.H."/>
        </authorList>
    </citation>
    <scope>NUCLEOTIDE SEQUENCE [LARGE SCALE GENOMIC DNA]</scope>
    <source>
        <strain evidence="14 15">DOK2-8</strain>
    </source>
</reference>
<comment type="similarity">
    <text evidence="8">Belongs to the PpiD chaperone family.</text>
</comment>
<feature type="domain" description="PpiC" evidence="13">
    <location>
        <begin position="349"/>
        <end position="460"/>
    </location>
</feature>
<evidence type="ECO:0000256" key="10">
    <source>
        <dbReference type="ARBA" id="ARBA00042775"/>
    </source>
</evidence>
<keyword evidence="2" id="KW-1003">Cell membrane</keyword>
<evidence type="ECO:0000256" key="9">
    <source>
        <dbReference type="ARBA" id="ARBA00040743"/>
    </source>
</evidence>
<keyword evidence="3" id="KW-0997">Cell inner membrane</keyword>
<evidence type="ECO:0000259" key="13">
    <source>
        <dbReference type="PROSITE" id="PS50198"/>
    </source>
</evidence>
<evidence type="ECO:0000256" key="12">
    <source>
        <dbReference type="SAM" id="Phobius"/>
    </source>
</evidence>
<keyword evidence="11" id="KW-0697">Rotamase</keyword>
<name>A0AAC9LPC9_9FLAO</name>
<dbReference type="Proteomes" id="UP000187506">
    <property type="component" value="Chromosome"/>
</dbReference>
<dbReference type="SUPFAM" id="SSF109998">
    <property type="entry name" value="Triger factor/SurA peptide-binding domain-like"/>
    <property type="match status" value="1"/>
</dbReference>
<keyword evidence="7" id="KW-0143">Chaperone</keyword>
<dbReference type="PANTHER" id="PTHR47529">
    <property type="entry name" value="PEPTIDYL-PROLYL CIS-TRANS ISOMERASE D"/>
    <property type="match status" value="1"/>
</dbReference>